<feature type="compositionally biased region" description="Pro residues" evidence="1">
    <location>
        <begin position="15"/>
        <end position="24"/>
    </location>
</feature>
<feature type="region of interest" description="Disordered" evidence="1">
    <location>
        <begin position="63"/>
        <end position="82"/>
    </location>
</feature>
<evidence type="ECO:0000313" key="3">
    <source>
        <dbReference type="Proteomes" id="UP000019487"/>
    </source>
</evidence>
<dbReference type="Proteomes" id="UP000019487">
    <property type="component" value="Unassembled WGS sequence"/>
</dbReference>
<comment type="caution">
    <text evidence="2">The sequence shown here is derived from an EMBL/GenBank/DDBJ whole genome shotgun (WGS) entry which is preliminary data.</text>
</comment>
<evidence type="ECO:0000313" key="2">
    <source>
        <dbReference type="EMBL" id="ESZ92906.1"/>
    </source>
</evidence>
<feature type="compositionally biased region" description="Acidic residues" evidence="1">
    <location>
        <begin position="463"/>
        <end position="481"/>
    </location>
</feature>
<reference evidence="2 3" key="1">
    <citation type="journal article" date="2014" name="Genome Announc.">
        <title>Draft genome sequence of Sclerotinia borealis, a psychrophilic plant pathogenic fungus.</title>
        <authorList>
            <person name="Mardanov A.V."/>
            <person name="Beletsky A.V."/>
            <person name="Kadnikov V.V."/>
            <person name="Ignatov A.N."/>
            <person name="Ravin N.V."/>
        </authorList>
    </citation>
    <scope>NUCLEOTIDE SEQUENCE [LARGE SCALE GENOMIC DNA]</scope>
    <source>
        <strain evidence="3">F-4157</strain>
    </source>
</reference>
<keyword evidence="3" id="KW-1185">Reference proteome</keyword>
<proteinExistence type="predicted"/>
<name>W9CAN2_SCLBF</name>
<dbReference type="EMBL" id="AYSA01000351">
    <property type="protein sequence ID" value="ESZ92906.1"/>
    <property type="molecule type" value="Genomic_DNA"/>
</dbReference>
<evidence type="ECO:0008006" key="4">
    <source>
        <dbReference type="Google" id="ProtNLM"/>
    </source>
</evidence>
<gene>
    <name evidence="2" type="ORF">SBOR_6715</name>
</gene>
<feature type="compositionally biased region" description="Pro residues" evidence="1">
    <location>
        <begin position="572"/>
        <end position="581"/>
    </location>
</feature>
<sequence>MAAPRKTNTIMPTTLIPPNPPIPDPFGTKKRTRTTRVTTSNASTYHSNLSHLLKKQKIILHDPSTYPVTKSPPRPPIPRPDPKLLDSAVRLEMERRQFQPLSKEWFLRVLEEMYKVDEKRWSKWAVDMERMKVLKTDFRYLIKATEVGDIVLANGEVLGESLAHVPLTILDLYIFLACEYRNRAIARTLKGGDLAGDKPTTQKLSCISIDTQRIYWHPEKGKVNYEVGPGSTKKKQWIPQDFALAWGLTREALAQYDDDTFMNLDYVLIPFEYKSYHTIVIGIAPKQRFCFHIDNSGITDPRPQKKGMDESHLQQFHHNIFSMNILEAIVYEKFKKRILDTDGLPLYGQWHYRTDHAITASRTTDNSPNAPRQHDGFNCSMMALTSATSLIFGYDMMCWSNRDMNNAPPRVGKRTRVAAELLNGGFSKPFDYPLFKIPRKLQEIIMDESYKQNLRPPPPPKEEPEEISSEEEMSDEDEKEEETSPRQRGKGKPGPGKPGLGKPGLGKPDLGKRNLRKPSIKAALRKPGASKTSKTSQAGARTKVKKVEKGKGKGKKVVWAGQPASDPDPTKPEPPPDPNSDPTPSGTGSASNEEPVRTLWPVQMDPTRTGKCGMIYRIKKPMFTDPRFDDREECIRKAMMYRMVGWELWEHMPLHLFKAWMENVMAGRADEELIPWIDALELDHVPEPPELAPRSNRTSS</sequence>
<dbReference type="STRING" id="1432307.W9CAN2"/>
<organism evidence="2 3">
    <name type="scientific">Sclerotinia borealis (strain F-4128)</name>
    <dbReference type="NCBI Taxonomy" id="1432307"/>
    <lineage>
        <taxon>Eukaryota</taxon>
        <taxon>Fungi</taxon>
        <taxon>Dikarya</taxon>
        <taxon>Ascomycota</taxon>
        <taxon>Pezizomycotina</taxon>
        <taxon>Leotiomycetes</taxon>
        <taxon>Helotiales</taxon>
        <taxon>Sclerotiniaceae</taxon>
        <taxon>Sclerotinia</taxon>
    </lineage>
</organism>
<dbReference type="OrthoDB" id="1939479at2759"/>
<feature type="region of interest" description="Disordered" evidence="1">
    <location>
        <begin position="449"/>
        <end position="598"/>
    </location>
</feature>
<dbReference type="HOGENOM" id="CLU_416167_0_0_1"/>
<accession>W9CAN2</accession>
<evidence type="ECO:0000256" key="1">
    <source>
        <dbReference type="SAM" id="MobiDB-lite"/>
    </source>
</evidence>
<protein>
    <recommendedName>
        <fullName evidence="4">Ubiquitin-like protease family profile domain-containing protein</fullName>
    </recommendedName>
</protein>
<feature type="compositionally biased region" description="Polar residues" evidence="1">
    <location>
        <begin position="530"/>
        <end position="539"/>
    </location>
</feature>
<feature type="compositionally biased region" description="Gly residues" evidence="1">
    <location>
        <begin position="492"/>
        <end position="504"/>
    </location>
</feature>
<feature type="region of interest" description="Disordered" evidence="1">
    <location>
        <begin position="1"/>
        <end position="40"/>
    </location>
</feature>
<feature type="compositionally biased region" description="Pro residues" evidence="1">
    <location>
        <begin position="70"/>
        <end position="79"/>
    </location>
</feature>
<dbReference type="AlphaFoldDB" id="W9CAN2"/>